<evidence type="ECO:0000313" key="1">
    <source>
        <dbReference type="EMBL" id="SNR23971.1"/>
    </source>
</evidence>
<evidence type="ECO:0008006" key="3">
    <source>
        <dbReference type="Google" id="ProtNLM"/>
    </source>
</evidence>
<evidence type="ECO:0000313" key="2">
    <source>
        <dbReference type="Proteomes" id="UP000198420"/>
    </source>
</evidence>
<organism evidence="1 2">
    <name type="scientific">Actinomadura mexicana</name>
    <dbReference type="NCBI Taxonomy" id="134959"/>
    <lineage>
        <taxon>Bacteria</taxon>
        <taxon>Bacillati</taxon>
        <taxon>Actinomycetota</taxon>
        <taxon>Actinomycetes</taxon>
        <taxon>Streptosporangiales</taxon>
        <taxon>Thermomonosporaceae</taxon>
        <taxon>Actinomadura</taxon>
    </lineage>
</organism>
<reference evidence="2" key="1">
    <citation type="submission" date="2017-06" db="EMBL/GenBank/DDBJ databases">
        <authorList>
            <person name="Varghese N."/>
            <person name="Submissions S."/>
        </authorList>
    </citation>
    <scope>NUCLEOTIDE SEQUENCE [LARGE SCALE GENOMIC DNA]</scope>
    <source>
        <strain evidence="2">DSM 44485</strain>
    </source>
</reference>
<proteinExistence type="predicted"/>
<dbReference type="EMBL" id="FZNP01000001">
    <property type="protein sequence ID" value="SNR23971.1"/>
    <property type="molecule type" value="Genomic_DNA"/>
</dbReference>
<dbReference type="Proteomes" id="UP000198420">
    <property type="component" value="Unassembled WGS sequence"/>
</dbReference>
<keyword evidence="2" id="KW-1185">Reference proteome</keyword>
<name>A0A238UPV6_9ACTN</name>
<gene>
    <name evidence="1" type="ORF">SAMN06265355_101246</name>
</gene>
<accession>A0A238UPV6</accession>
<protein>
    <recommendedName>
        <fullName evidence="3">Transposase IS116/IS110/IS902 family protein</fullName>
    </recommendedName>
</protein>
<sequence length="112" mass="12519">MAVIGILRVESVNQGLVALHEAVADRPIHQFGCQASLYRSRSGRFAADWRCTGSSALAAVHDPASRTYYNCCRARGEPQPQALLRLARHRISVLFAKLRDNTLYEPRTPRLT</sequence>
<dbReference type="AlphaFoldDB" id="A0A238UPV6"/>